<dbReference type="EMBL" id="FMCX01000001">
    <property type="protein sequence ID" value="SCE76974.1"/>
    <property type="molecule type" value="Genomic_DNA"/>
</dbReference>
<dbReference type="Proteomes" id="UP000199504">
    <property type="component" value="Unassembled WGS sequence"/>
</dbReference>
<dbReference type="RefSeq" id="WP_091602644.1">
    <property type="nucleotide sequence ID" value="NZ_FMCX01000001.1"/>
</dbReference>
<reference evidence="3" key="1">
    <citation type="submission" date="2016-06" db="EMBL/GenBank/DDBJ databases">
        <authorList>
            <person name="Varghese N."/>
            <person name="Submissions Spin"/>
        </authorList>
    </citation>
    <scope>NUCLEOTIDE SEQUENCE [LARGE SCALE GENOMIC DNA]</scope>
    <source>
        <strain evidence="3">DSM 44830</strain>
    </source>
</reference>
<keyword evidence="3" id="KW-1185">Reference proteome</keyword>
<feature type="region of interest" description="Disordered" evidence="1">
    <location>
        <begin position="50"/>
        <end position="73"/>
    </location>
</feature>
<evidence type="ECO:0000313" key="3">
    <source>
        <dbReference type="Proteomes" id="UP000199504"/>
    </source>
</evidence>
<sequence>MDFDPLATARRALWIGGGQWAGKTTLAVTLALRHGLTAYLYDRHDARGHDDRRTADRVRRGEPAAGAHPDDTWVHTDPARMAAETLAGFPRRFEWVLDDLSALVTGRRVIAEGWGLRPELVAPLVESTRQMVVLVPTPAFRAYQRDRLARATAPQPGVGDPARALRNRLARDELVAADAAARARGLGVRVIEVDGDRDAAAVADLVEEQFAEFLNR</sequence>
<name>A0A1C4UYZ7_9ACTN</name>
<dbReference type="Gene3D" id="3.40.50.300">
    <property type="entry name" value="P-loop containing nucleotide triphosphate hydrolases"/>
    <property type="match status" value="1"/>
</dbReference>
<protein>
    <submittedName>
        <fullName evidence="2">Uncharacterized protein</fullName>
    </submittedName>
</protein>
<dbReference type="InterPro" id="IPR027417">
    <property type="entry name" value="P-loop_NTPase"/>
</dbReference>
<dbReference type="AlphaFoldDB" id="A0A1C4UYZ7"/>
<dbReference type="OrthoDB" id="3820382at2"/>
<dbReference type="STRING" id="262898.GA0070564_101829"/>
<organism evidence="2 3">
    <name type="scientific">Micromonospora mirobrigensis</name>
    <dbReference type="NCBI Taxonomy" id="262898"/>
    <lineage>
        <taxon>Bacteria</taxon>
        <taxon>Bacillati</taxon>
        <taxon>Actinomycetota</taxon>
        <taxon>Actinomycetes</taxon>
        <taxon>Micromonosporales</taxon>
        <taxon>Micromonosporaceae</taxon>
        <taxon>Micromonospora</taxon>
    </lineage>
</organism>
<evidence type="ECO:0000313" key="2">
    <source>
        <dbReference type="EMBL" id="SCE76974.1"/>
    </source>
</evidence>
<gene>
    <name evidence="2" type="ORF">GA0070564_101829</name>
</gene>
<proteinExistence type="predicted"/>
<accession>A0A1C4UYZ7</accession>
<dbReference type="SUPFAM" id="SSF52540">
    <property type="entry name" value="P-loop containing nucleoside triphosphate hydrolases"/>
    <property type="match status" value="1"/>
</dbReference>
<evidence type="ECO:0000256" key="1">
    <source>
        <dbReference type="SAM" id="MobiDB-lite"/>
    </source>
</evidence>